<feature type="chain" id="PRO_5045204943" evidence="2">
    <location>
        <begin position="20"/>
        <end position="166"/>
    </location>
</feature>
<evidence type="ECO:0000313" key="3">
    <source>
        <dbReference type="EMBL" id="MBM0275082.1"/>
    </source>
</evidence>
<comment type="caution">
    <text evidence="3">The sequence shown here is derived from an EMBL/GenBank/DDBJ whole genome shotgun (WGS) entry which is preliminary data.</text>
</comment>
<proteinExistence type="predicted"/>
<name>A0ABS1YCK5_9ACTN</name>
<accession>A0ABS1YCK5</accession>
<sequence>MTRTHRLLLTALLLTAALAGCGGDPDTAAAPSATPATTSASPSLSPSPSPPPSPSVSASPSYKPKLATVMSDAGGSCVSKGRCGYYVAGSTCKNVEWCKKAHLVEPGTWATDGGSGPTDCMWGLSKAPEYGVDDGGYASSYTEVVVPKGAIFDTHNCVNDWEWLHP</sequence>
<dbReference type="PROSITE" id="PS51257">
    <property type="entry name" value="PROKAR_LIPOPROTEIN"/>
    <property type="match status" value="1"/>
</dbReference>
<feature type="signal peptide" evidence="2">
    <location>
        <begin position="1"/>
        <end position="19"/>
    </location>
</feature>
<feature type="compositionally biased region" description="Pro residues" evidence="1">
    <location>
        <begin position="45"/>
        <end position="54"/>
    </location>
</feature>
<feature type="compositionally biased region" description="Low complexity" evidence="1">
    <location>
        <begin position="27"/>
        <end position="44"/>
    </location>
</feature>
<feature type="region of interest" description="Disordered" evidence="1">
    <location>
        <begin position="27"/>
        <end position="62"/>
    </location>
</feature>
<evidence type="ECO:0000313" key="4">
    <source>
        <dbReference type="Proteomes" id="UP000622245"/>
    </source>
</evidence>
<organism evidence="3 4">
    <name type="scientific">Micromonospora tarensis</name>
    <dbReference type="NCBI Taxonomy" id="2806100"/>
    <lineage>
        <taxon>Bacteria</taxon>
        <taxon>Bacillati</taxon>
        <taxon>Actinomycetota</taxon>
        <taxon>Actinomycetes</taxon>
        <taxon>Micromonosporales</taxon>
        <taxon>Micromonosporaceae</taxon>
        <taxon>Micromonospora</taxon>
    </lineage>
</organism>
<keyword evidence="4" id="KW-1185">Reference proteome</keyword>
<dbReference type="EMBL" id="JAEVHL010000017">
    <property type="protein sequence ID" value="MBM0275082.1"/>
    <property type="molecule type" value="Genomic_DNA"/>
</dbReference>
<keyword evidence="2" id="KW-0732">Signal</keyword>
<dbReference type="Proteomes" id="UP000622245">
    <property type="component" value="Unassembled WGS sequence"/>
</dbReference>
<dbReference type="RefSeq" id="WP_203147488.1">
    <property type="nucleotide sequence ID" value="NZ_JAEVHL010000017.1"/>
</dbReference>
<evidence type="ECO:0000256" key="2">
    <source>
        <dbReference type="SAM" id="SignalP"/>
    </source>
</evidence>
<evidence type="ECO:0000256" key="1">
    <source>
        <dbReference type="SAM" id="MobiDB-lite"/>
    </source>
</evidence>
<protein>
    <submittedName>
        <fullName evidence="3">Uncharacterized protein</fullName>
    </submittedName>
</protein>
<reference evidence="3 4" key="1">
    <citation type="submission" date="2021-01" db="EMBL/GenBank/DDBJ databases">
        <title>Draft genome sequence of Micromonospora sp. strain STR1s_6.</title>
        <authorList>
            <person name="Karlyshev A."/>
            <person name="Jawad R."/>
        </authorList>
    </citation>
    <scope>NUCLEOTIDE SEQUENCE [LARGE SCALE GENOMIC DNA]</scope>
    <source>
        <strain evidence="3 4">STR1S-6</strain>
    </source>
</reference>
<gene>
    <name evidence="3" type="ORF">JM949_06235</name>
</gene>